<comment type="similarity">
    <text evidence="3">Belongs to the influenza viruses PB1-F2 family.</text>
</comment>
<evidence type="ECO:0000313" key="5">
    <source>
        <dbReference type="EMBL" id="AJE62140.1"/>
    </source>
</evidence>
<dbReference type="HAMAP" id="MF_04064">
    <property type="entry name" value="INFV_PB1F2"/>
    <property type="match status" value="1"/>
</dbReference>
<name>A0A0K0LTI1_IH5N1</name>
<gene>
    <name evidence="5" type="primary">PB1-F2</name>
    <name evidence="3" type="synonym">PB1</name>
</gene>
<sequence>MEQEQDTPWTQSIEHINTQRRGNGQQIQRLEHLNLIQLMGHYLRIMSQVDMHKQIVC</sequence>
<keyword evidence="2 3" id="KW-1035">Host cytoplasm</keyword>
<organism evidence="5">
    <name type="scientific">Influenza A virus</name>
    <name type="common">A/chicken/Nepal/08TI76/2013(H5N1)</name>
    <dbReference type="NCBI Taxonomy" id="1590979"/>
    <lineage>
        <taxon>Viruses</taxon>
        <taxon>Riboviria</taxon>
        <taxon>Orthornavirae</taxon>
        <taxon>Negarnaviricota</taxon>
        <taxon>Polyploviricotina</taxon>
        <taxon>Insthoviricetes</taxon>
        <taxon>Articulavirales</taxon>
        <taxon>Orthomyxoviridae</taxon>
        <taxon>Alphainfluenzavirus</taxon>
        <taxon>Alphainfluenzavirus influenzae</taxon>
        <taxon>Influenza A virus</taxon>
    </lineage>
</organism>
<dbReference type="GO" id="GO:0016020">
    <property type="term" value="C:membrane"/>
    <property type="evidence" value="ECO:0007669"/>
    <property type="project" value="UniProtKB-UniRule"/>
</dbReference>
<evidence type="ECO:0000256" key="4">
    <source>
        <dbReference type="SAM" id="MobiDB-lite"/>
    </source>
</evidence>
<keyword evidence="1 3" id="KW-1048">Host nucleus</keyword>
<evidence type="ECO:0000256" key="1">
    <source>
        <dbReference type="ARBA" id="ARBA00022562"/>
    </source>
</evidence>
<protein>
    <recommendedName>
        <fullName evidence="3">Protein PB1-F2</fullName>
    </recommendedName>
</protein>
<dbReference type="GO" id="GO:0044164">
    <property type="term" value="C:host cell cytosol"/>
    <property type="evidence" value="ECO:0007669"/>
    <property type="project" value="UniProtKB-SubCell"/>
</dbReference>
<reference evidence="5" key="1">
    <citation type="submission" date="2014-12" db="EMBL/GenBank/DDBJ databases">
        <title>Emergence of reassortant H5N1 subtype avian influenza virus with PB1 gene of endemic H9N2 subtype with low mice pathogenicity in South Asia.</title>
        <authorList>
            <person name="Nagarajan S."/>
            <person name="Tripathi S."/>
            <person name="Tosh C."/>
            <person name="Murugkar H.V."/>
            <person name="Kumar M."/>
            <person name="Kulkarni D.D."/>
        </authorList>
    </citation>
    <scope>NUCLEOTIDE SEQUENCE</scope>
    <source>
        <strain evidence="5">A/chicken/Nepal/08TI76/2013</strain>
    </source>
</reference>
<evidence type="ECO:0000256" key="2">
    <source>
        <dbReference type="ARBA" id="ARBA00023200"/>
    </source>
</evidence>
<accession>A0A0K0LTI1</accession>
<feature type="region of interest" description="Disordered" evidence="4">
    <location>
        <begin position="1"/>
        <end position="23"/>
    </location>
</feature>
<proteinExistence type="inferred from homology"/>
<dbReference type="EMBL" id="KP336357">
    <property type="protein sequence ID" value="AJE62140.1"/>
    <property type="molecule type" value="Viral_cRNA"/>
</dbReference>
<dbReference type="InterPro" id="IPR021045">
    <property type="entry name" value="Flu_proapoptotic_PB1-F2"/>
</dbReference>
<dbReference type="GO" id="GO:0042025">
    <property type="term" value="C:host cell nucleus"/>
    <property type="evidence" value="ECO:0007669"/>
    <property type="project" value="UniProtKB-SubCell"/>
</dbReference>
<evidence type="ECO:0000256" key="3">
    <source>
        <dbReference type="HAMAP-Rule" id="MF_04064"/>
    </source>
</evidence>
<dbReference type="Pfam" id="PF11986">
    <property type="entry name" value="PB1-F2"/>
    <property type="match status" value="1"/>
</dbReference>
<comment type="function">
    <text evidence="3">May play an important role in promoting lung pathology in both primary viral infection and secondary bacterial infection.</text>
</comment>
<comment type="subcellular location">
    <subcellularLocation>
        <location evidence="3">Host nucleus</location>
    </subcellularLocation>
    <subcellularLocation>
        <location evidence="3">Host cytoplasm</location>
        <location evidence="3">Host cytosol</location>
    </subcellularLocation>
</comment>